<evidence type="ECO:0000256" key="8">
    <source>
        <dbReference type="SAM" id="Phobius"/>
    </source>
</evidence>
<gene>
    <name evidence="9" type="ORF">GCM10009810_11740</name>
</gene>
<comment type="caution">
    <text evidence="9">The sequence shown here is derived from an EMBL/GenBank/DDBJ whole genome shotgun (WGS) entry which is preliminary data.</text>
</comment>
<feature type="transmembrane region" description="Helical" evidence="8">
    <location>
        <begin position="166"/>
        <end position="188"/>
    </location>
</feature>
<feature type="transmembrane region" description="Helical" evidence="8">
    <location>
        <begin position="90"/>
        <end position="107"/>
    </location>
</feature>
<dbReference type="InterPro" id="IPR001626">
    <property type="entry name" value="ABC_TroCD"/>
</dbReference>
<keyword evidence="6" id="KW-0813">Transport</keyword>
<dbReference type="RefSeq" id="WP_344063462.1">
    <property type="nucleotide sequence ID" value="NZ_BAAAPN010000032.1"/>
</dbReference>
<proteinExistence type="inferred from homology"/>
<feature type="transmembrane region" description="Helical" evidence="8">
    <location>
        <begin position="194"/>
        <end position="213"/>
    </location>
</feature>
<accession>A0ABP4WJ86</accession>
<feature type="transmembrane region" description="Helical" evidence="8">
    <location>
        <begin position="133"/>
        <end position="154"/>
    </location>
</feature>
<feature type="compositionally biased region" description="Low complexity" evidence="7">
    <location>
        <begin position="326"/>
        <end position="337"/>
    </location>
</feature>
<keyword evidence="5 8" id="KW-0472">Membrane</keyword>
<evidence type="ECO:0008006" key="11">
    <source>
        <dbReference type="Google" id="ProtNLM"/>
    </source>
</evidence>
<dbReference type="CDD" id="cd06550">
    <property type="entry name" value="TM_ABC_iron-siderophores_like"/>
    <property type="match status" value="1"/>
</dbReference>
<feature type="transmembrane region" description="Helical" evidence="8">
    <location>
        <begin position="12"/>
        <end position="33"/>
    </location>
</feature>
<dbReference type="SUPFAM" id="SSF81345">
    <property type="entry name" value="ABC transporter involved in vitamin B12 uptake, BtuC"/>
    <property type="match status" value="1"/>
</dbReference>
<feature type="compositionally biased region" description="Basic and acidic residues" evidence="7">
    <location>
        <begin position="275"/>
        <end position="287"/>
    </location>
</feature>
<reference evidence="10" key="1">
    <citation type="journal article" date="2019" name="Int. J. Syst. Evol. Microbiol.">
        <title>The Global Catalogue of Microorganisms (GCM) 10K type strain sequencing project: providing services to taxonomists for standard genome sequencing and annotation.</title>
        <authorList>
            <consortium name="The Broad Institute Genomics Platform"/>
            <consortium name="The Broad Institute Genome Sequencing Center for Infectious Disease"/>
            <person name="Wu L."/>
            <person name="Ma J."/>
        </authorList>
    </citation>
    <scope>NUCLEOTIDE SEQUENCE [LARGE SCALE GENOMIC DNA]</scope>
    <source>
        <strain evidence="10">JCM 15591</strain>
    </source>
</reference>
<dbReference type="EMBL" id="BAAAPN010000032">
    <property type="protein sequence ID" value="GAA1753497.1"/>
    <property type="molecule type" value="Genomic_DNA"/>
</dbReference>
<feature type="transmembrane region" description="Helical" evidence="8">
    <location>
        <begin position="220"/>
        <end position="240"/>
    </location>
</feature>
<evidence type="ECO:0000256" key="4">
    <source>
        <dbReference type="ARBA" id="ARBA00022989"/>
    </source>
</evidence>
<comment type="similarity">
    <text evidence="2 6">Belongs to the ABC-3 integral membrane protein family.</text>
</comment>
<feature type="compositionally biased region" description="Basic and acidic residues" evidence="7">
    <location>
        <begin position="341"/>
        <end position="358"/>
    </location>
</feature>
<feature type="compositionally biased region" description="Basic and acidic residues" evidence="7">
    <location>
        <begin position="310"/>
        <end position="324"/>
    </location>
</feature>
<sequence length="358" mass="37178">MIEILDYAFMRNALIAALLIGAAAPLVGIFLVQRRLSLVGDGLGHVALAGVAIGILTSTSPVLTALIVAVLGAVGIELARARGRTGGDQALALMFYGGIATGVVLIGRSPQGTSANLTAYLFGSITATTRADLYAFTALTLVVVLVTTLLRPWLFAAAQDEEYARASGLPVTAVNLALSILTAVTVVVSMRVVGLLLVSALMIIPNAAAQLLAGSFGSAIRLATTLGVLAAVGGVVTSFYAETPSGGTIVLIALAFFVVADMARRLAGHWAHHHAPAERHDHEHGPDCGHQAVPHGDHVDYLHDGHRHAPHDDHYDEHHQDQHNEPGPGAAPPTRAARPSHRGELPAEVGERHTGGAA</sequence>
<feature type="transmembrane region" description="Helical" evidence="8">
    <location>
        <begin position="246"/>
        <end position="263"/>
    </location>
</feature>
<feature type="compositionally biased region" description="Basic and acidic residues" evidence="7">
    <location>
        <begin position="295"/>
        <end position="304"/>
    </location>
</feature>
<dbReference type="Gene3D" id="1.10.3470.10">
    <property type="entry name" value="ABC transporter involved in vitamin B12 uptake, BtuC"/>
    <property type="match status" value="1"/>
</dbReference>
<evidence type="ECO:0000256" key="5">
    <source>
        <dbReference type="ARBA" id="ARBA00023136"/>
    </source>
</evidence>
<dbReference type="InterPro" id="IPR037294">
    <property type="entry name" value="ABC_BtuC-like"/>
</dbReference>
<organism evidence="9 10">
    <name type="scientific">Nostocoides vanveenii</name>
    <dbReference type="NCBI Taxonomy" id="330835"/>
    <lineage>
        <taxon>Bacteria</taxon>
        <taxon>Bacillati</taxon>
        <taxon>Actinomycetota</taxon>
        <taxon>Actinomycetes</taxon>
        <taxon>Micrococcales</taxon>
        <taxon>Intrasporangiaceae</taxon>
        <taxon>Nostocoides</taxon>
    </lineage>
</organism>
<protein>
    <recommendedName>
        <fullName evidence="11">Metal ABC transporter permease</fullName>
    </recommendedName>
</protein>
<keyword evidence="10" id="KW-1185">Reference proteome</keyword>
<name>A0ABP4WJ86_9MICO</name>
<evidence type="ECO:0000256" key="1">
    <source>
        <dbReference type="ARBA" id="ARBA00004141"/>
    </source>
</evidence>
<dbReference type="Proteomes" id="UP001501475">
    <property type="component" value="Unassembled WGS sequence"/>
</dbReference>
<keyword evidence="4 8" id="KW-1133">Transmembrane helix</keyword>
<evidence type="ECO:0000256" key="3">
    <source>
        <dbReference type="ARBA" id="ARBA00022692"/>
    </source>
</evidence>
<evidence type="ECO:0000256" key="7">
    <source>
        <dbReference type="SAM" id="MobiDB-lite"/>
    </source>
</evidence>
<feature type="transmembrane region" description="Helical" evidence="8">
    <location>
        <begin position="45"/>
        <end position="78"/>
    </location>
</feature>
<evidence type="ECO:0000256" key="6">
    <source>
        <dbReference type="RuleBase" id="RU003943"/>
    </source>
</evidence>
<evidence type="ECO:0000313" key="9">
    <source>
        <dbReference type="EMBL" id="GAA1753497.1"/>
    </source>
</evidence>
<comment type="subcellular location">
    <subcellularLocation>
        <location evidence="6">Cell membrane</location>
        <topology evidence="6">Multi-pass membrane protein</topology>
    </subcellularLocation>
    <subcellularLocation>
        <location evidence="1">Membrane</location>
        <topology evidence="1">Multi-pass membrane protein</topology>
    </subcellularLocation>
</comment>
<evidence type="ECO:0000256" key="2">
    <source>
        <dbReference type="ARBA" id="ARBA00008034"/>
    </source>
</evidence>
<evidence type="ECO:0000313" key="10">
    <source>
        <dbReference type="Proteomes" id="UP001501475"/>
    </source>
</evidence>
<dbReference type="Pfam" id="PF00950">
    <property type="entry name" value="ABC-3"/>
    <property type="match status" value="1"/>
</dbReference>
<keyword evidence="3 6" id="KW-0812">Transmembrane</keyword>
<feature type="region of interest" description="Disordered" evidence="7">
    <location>
        <begin position="274"/>
        <end position="358"/>
    </location>
</feature>
<dbReference type="PANTHER" id="PTHR30477">
    <property type="entry name" value="ABC-TRANSPORTER METAL-BINDING PROTEIN"/>
    <property type="match status" value="1"/>
</dbReference>
<dbReference type="PANTHER" id="PTHR30477:SF0">
    <property type="entry name" value="METAL TRANSPORT SYSTEM MEMBRANE PROTEIN TM_0125-RELATED"/>
    <property type="match status" value="1"/>
</dbReference>